<feature type="transmembrane region" description="Helical" evidence="1">
    <location>
        <begin position="76"/>
        <end position="97"/>
    </location>
</feature>
<accession>A0A7W6JQG5</accession>
<gene>
    <name evidence="3" type="ORF">GGR46_001212</name>
</gene>
<feature type="transmembrane region" description="Helical" evidence="1">
    <location>
        <begin position="44"/>
        <end position="64"/>
    </location>
</feature>
<keyword evidence="4" id="KW-1185">Reference proteome</keyword>
<evidence type="ECO:0000256" key="1">
    <source>
        <dbReference type="SAM" id="Phobius"/>
    </source>
</evidence>
<sequence length="343" mass="37393">MPSFDRARPVPGNALFRPLRAAPEISANPVSDHRLLSSTGFSTMQLWGALGLSVAICTLLLWKAGLRIDLLRPSNAPYFIGLALTFAVRPALARTGLRWKQPLSDGAEYVGLFTAMALLGAVSTYPLAALSHGFADAPLQRIDEALRFHWLAWYEMVAAHRSLQILGVAAYQCIYVIPAALLAAFAIRGQRREAHRFLASFWLAAMITLTLYLFMPAVGPLSYLWKGPIPYMPTSAIWQEQLIPALRAHQMTQINLNELRGLVSAPSFHTASVVLYIAAAWHSGPLRWPLICLSLAMLVSVPVEGTHYLTDMLIGAAVALVGVFAASKLIDRSGTAAPVARQE</sequence>
<name>A0A7W6JQG5_9SPHN</name>
<dbReference type="InterPro" id="IPR026841">
    <property type="entry name" value="Aur1/Ipt1"/>
</dbReference>
<organism evidence="3 4">
    <name type="scientific">Sphingomonas kyeonggiensis</name>
    <dbReference type="NCBI Taxonomy" id="1268553"/>
    <lineage>
        <taxon>Bacteria</taxon>
        <taxon>Pseudomonadati</taxon>
        <taxon>Pseudomonadota</taxon>
        <taxon>Alphaproteobacteria</taxon>
        <taxon>Sphingomonadales</taxon>
        <taxon>Sphingomonadaceae</taxon>
        <taxon>Sphingomonas</taxon>
    </lineage>
</organism>
<feature type="transmembrane region" description="Helical" evidence="1">
    <location>
        <begin position="163"/>
        <end position="185"/>
    </location>
</feature>
<dbReference type="AlphaFoldDB" id="A0A7W6JQG5"/>
<reference evidence="3 4" key="1">
    <citation type="submission" date="2020-08" db="EMBL/GenBank/DDBJ databases">
        <title>Genomic Encyclopedia of Type Strains, Phase IV (KMG-IV): sequencing the most valuable type-strain genomes for metagenomic binning, comparative biology and taxonomic classification.</title>
        <authorList>
            <person name="Goeker M."/>
        </authorList>
    </citation>
    <scope>NUCLEOTIDE SEQUENCE [LARGE SCALE GENOMIC DNA]</scope>
    <source>
        <strain evidence="3 4">DSM 101806</strain>
    </source>
</reference>
<proteinExistence type="predicted"/>
<evidence type="ECO:0000259" key="2">
    <source>
        <dbReference type="Pfam" id="PF14378"/>
    </source>
</evidence>
<comment type="caution">
    <text evidence="3">The sequence shown here is derived from an EMBL/GenBank/DDBJ whole genome shotgun (WGS) entry which is preliminary data.</text>
</comment>
<dbReference type="Pfam" id="PF14378">
    <property type="entry name" value="PAP2_3"/>
    <property type="match status" value="1"/>
</dbReference>
<evidence type="ECO:0000313" key="4">
    <source>
        <dbReference type="Proteomes" id="UP000557392"/>
    </source>
</evidence>
<dbReference type="GO" id="GO:0016020">
    <property type="term" value="C:membrane"/>
    <property type="evidence" value="ECO:0007669"/>
    <property type="project" value="UniProtKB-SubCell"/>
</dbReference>
<feature type="transmembrane region" description="Helical" evidence="1">
    <location>
        <begin position="309"/>
        <end position="326"/>
    </location>
</feature>
<feature type="transmembrane region" description="Helical" evidence="1">
    <location>
        <begin position="197"/>
        <end position="215"/>
    </location>
</feature>
<dbReference type="RefSeq" id="WP_343058039.1">
    <property type="nucleotide sequence ID" value="NZ_JACIEH010000001.1"/>
</dbReference>
<evidence type="ECO:0000313" key="3">
    <source>
        <dbReference type="EMBL" id="MBB4097679.1"/>
    </source>
</evidence>
<feature type="transmembrane region" description="Helical" evidence="1">
    <location>
        <begin position="109"/>
        <end position="128"/>
    </location>
</feature>
<feature type="domain" description="Inositolphosphotransferase Aur1/Ipt1" evidence="2">
    <location>
        <begin position="139"/>
        <end position="323"/>
    </location>
</feature>
<dbReference type="EMBL" id="JACIEH010000001">
    <property type="protein sequence ID" value="MBB4097679.1"/>
    <property type="molecule type" value="Genomic_DNA"/>
</dbReference>
<keyword evidence="1" id="KW-0472">Membrane</keyword>
<keyword evidence="1" id="KW-0812">Transmembrane</keyword>
<dbReference type="Proteomes" id="UP000557392">
    <property type="component" value="Unassembled WGS sequence"/>
</dbReference>
<keyword evidence="1" id="KW-1133">Transmembrane helix</keyword>
<protein>
    <submittedName>
        <fullName evidence="3">Membrane-associated phospholipid phosphatase</fullName>
    </submittedName>
</protein>